<sequence>MDVRNHLGSNTTYNYHGPVHYHSYCSIHGCPNHTATTTPNSVIPDPLAGVGDDTAGLPMSDGRAVSSPGTNAMEAPIGAAPPASVHTGRFKFIITRLIRALPSRRSARPHPSRPS</sequence>
<protein>
    <submittedName>
        <fullName evidence="2">Uncharacterized protein</fullName>
    </submittedName>
</protein>
<name>A0A166CSH0_9AGAM</name>
<evidence type="ECO:0000256" key="1">
    <source>
        <dbReference type="SAM" id="MobiDB-lite"/>
    </source>
</evidence>
<organism evidence="2">
    <name type="scientific">Athelia psychrophila</name>
    <dbReference type="NCBI Taxonomy" id="1759441"/>
    <lineage>
        <taxon>Eukaryota</taxon>
        <taxon>Fungi</taxon>
        <taxon>Dikarya</taxon>
        <taxon>Basidiomycota</taxon>
        <taxon>Agaricomycotina</taxon>
        <taxon>Agaricomycetes</taxon>
        <taxon>Agaricomycetidae</taxon>
        <taxon>Atheliales</taxon>
        <taxon>Atheliaceae</taxon>
        <taxon>Athelia</taxon>
    </lineage>
</organism>
<proteinExistence type="predicted"/>
<feature type="region of interest" description="Disordered" evidence="1">
    <location>
        <begin position="41"/>
        <end position="81"/>
    </location>
</feature>
<evidence type="ECO:0000313" key="2">
    <source>
        <dbReference type="EMBL" id="KZP13956.1"/>
    </source>
</evidence>
<reference evidence="2" key="1">
    <citation type="journal article" date="2016" name="Mol. Biol. Evol.">
        <title>Comparative Genomics of Early-Diverging Mushroom-Forming Fungi Provides Insights into the Origins of Lignocellulose Decay Capabilities.</title>
        <authorList>
            <person name="Nagy L.G."/>
            <person name="Riley R."/>
            <person name="Tritt A."/>
            <person name="Adam C."/>
            <person name="Daum C."/>
            <person name="Floudas D."/>
            <person name="Sun H."/>
            <person name="Yadav J.S."/>
            <person name="Pangilinan J."/>
            <person name="Larsson K.H."/>
            <person name="Matsuura K."/>
            <person name="Barry K."/>
            <person name="Labutti K."/>
            <person name="Kuo R."/>
            <person name="Ohm R.A."/>
            <person name="Bhattacharya S.S."/>
            <person name="Shirouzu T."/>
            <person name="Yoshinaga Y."/>
            <person name="Martin F.M."/>
            <person name="Grigoriev I.V."/>
            <person name="Hibbett D.S."/>
        </authorList>
    </citation>
    <scope>NUCLEOTIDE SEQUENCE [LARGE SCALE GENOMIC DNA]</scope>
    <source>
        <strain evidence="2">CBS 109695</strain>
    </source>
</reference>
<accession>A0A166CSH0</accession>
<dbReference type="AlphaFoldDB" id="A0A166CSH0"/>
<gene>
    <name evidence="2" type="ORF">FIBSPDRAFT_868825</name>
</gene>
<dbReference type="EMBL" id="KV417625">
    <property type="protein sequence ID" value="KZP13956.1"/>
    <property type="molecule type" value="Genomic_DNA"/>
</dbReference>